<reference evidence="1 2" key="1">
    <citation type="submission" date="2016-10" db="EMBL/GenBank/DDBJ databases">
        <title>Proteomics and genomics reveal pathogen-plant mechanisms compatible with a hemibiotrophic lifestyle of Diplodia corticola.</title>
        <authorList>
            <person name="Fernandes I."/>
            <person name="De Jonge R."/>
            <person name="Van De Peer Y."/>
            <person name="Devreese B."/>
            <person name="Alves A."/>
            <person name="Esteves A.C."/>
        </authorList>
    </citation>
    <scope>NUCLEOTIDE SEQUENCE [LARGE SCALE GENOMIC DNA]</scope>
    <source>
        <strain evidence="1 2">CBS 112549</strain>
    </source>
</reference>
<dbReference type="OrthoDB" id="414540at2759"/>
<accession>A0A1J9S2J1</accession>
<evidence type="ECO:0000313" key="2">
    <source>
        <dbReference type="Proteomes" id="UP000183809"/>
    </source>
</evidence>
<dbReference type="GeneID" id="31013769"/>
<dbReference type="RefSeq" id="XP_020130121.1">
    <property type="nucleotide sequence ID" value="XM_020273508.1"/>
</dbReference>
<organism evidence="1 2">
    <name type="scientific">Diplodia corticola</name>
    <dbReference type="NCBI Taxonomy" id="236234"/>
    <lineage>
        <taxon>Eukaryota</taxon>
        <taxon>Fungi</taxon>
        <taxon>Dikarya</taxon>
        <taxon>Ascomycota</taxon>
        <taxon>Pezizomycotina</taxon>
        <taxon>Dothideomycetes</taxon>
        <taxon>Dothideomycetes incertae sedis</taxon>
        <taxon>Botryosphaeriales</taxon>
        <taxon>Botryosphaeriaceae</taxon>
        <taxon>Diplodia</taxon>
    </lineage>
</organism>
<proteinExistence type="predicted"/>
<name>A0A1J9S2J1_9PEZI</name>
<comment type="caution">
    <text evidence="1">The sequence shown here is derived from an EMBL/GenBank/DDBJ whole genome shotgun (WGS) entry which is preliminary data.</text>
</comment>
<sequence>MTSTKPGRGGPSPLYRHLHTLATSHALPHSVDHLLSLRHPSATHAWGHAHLVRTNPLLGDVMDNAAFAGHLASTGRYVASAAPGATVHEVVVDEWRRRAVVRMSYHLCAKRGAEGGEGGAEVVENEVVWTLAFSSEEEVGEVRIVESVEFVDASASARLGTLVREANGGSVGEDVRGGITLRE</sequence>
<gene>
    <name evidence="1" type="ORF">BKCO1_27000102</name>
</gene>
<evidence type="ECO:0000313" key="1">
    <source>
        <dbReference type="EMBL" id="OJD33861.1"/>
    </source>
</evidence>
<protein>
    <submittedName>
        <fullName evidence="1">Uncharacterized protein</fullName>
    </submittedName>
</protein>
<dbReference type="EMBL" id="MNUE01000027">
    <property type="protein sequence ID" value="OJD33861.1"/>
    <property type="molecule type" value="Genomic_DNA"/>
</dbReference>
<keyword evidence="2" id="KW-1185">Reference proteome</keyword>
<dbReference type="AlphaFoldDB" id="A0A1J9S2J1"/>
<dbReference type="Proteomes" id="UP000183809">
    <property type="component" value="Unassembled WGS sequence"/>
</dbReference>